<reference evidence="3" key="1">
    <citation type="submission" date="2016-10" db="EMBL/GenBank/DDBJ databases">
        <authorList>
            <person name="Varghese N."/>
            <person name="Submissions S."/>
        </authorList>
    </citation>
    <scope>NUCLEOTIDE SEQUENCE [LARGE SCALE GENOMIC DNA]</scope>
    <source>
        <strain evidence="3">DSM 23256</strain>
    </source>
</reference>
<evidence type="ECO:0000313" key="3">
    <source>
        <dbReference type="Proteomes" id="UP000243333"/>
    </source>
</evidence>
<comment type="similarity">
    <text evidence="1">Belongs to the UPF0065 (bug) family.</text>
</comment>
<evidence type="ECO:0000313" key="2">
    <source>
        <dbReference type="EMBL" id="SDF45828.1"/>
    </source>
</evidence>
<accession>A0A1G7L8M3</accession>
<dbReference type="PROSITE" id="PS51257">
    <property type="entry name" value="PROKAR_LIPOPROTEIN"/>
    <property type="match status" value="1"/>
</dbReference>
<organism evidence="2 3">
    <name type="scientific">Sporolituus thermophilus DSM 23256</name>
    <dbReference type="NCBI Taxonomy" id="1123285"/>
    <lineage>
        <taxon>Bacteria</taxon>
        <taxon>Bacillati</taxon>
        <taxon>Bacillota</taxon>
        <taxon>Negativicutes</taxon>
        <taxon>Selenomonadales</taxon>
        <taxon>Sporomusaceae</taxon>
        <taxon>Sporolituus</taxon>
    </lineage>
</organism>
<dbReference type="Gene3D" id="3.40.190.150">
    <property type="entry name" value="Bordetella uptake gene, domain 1"/>
    <property type="match status" value="1"/>
</dbReference>
<proteinExistence type="inferred from homology"/>
<gene>
    <name evidence="2" type="ORF">SAMN05660235_01668</name>
</gene>
<keyword evidence="3" id="KW-1185">Reference proteome</keyword>
<dbReference type="InterPro" id="IPR042100">
    <property type="entry name" value="Bug_dom1"/>
</dbReference>
<dbReference type="Pfam" id="PF03401">
    <property type="entry name" value="TctC"/>
    <property type="match status" value="1"/>
</dbReference>
<dbReference type="Gene3D" id="3.40.190.10">
    <property type="entry name" value="Periplasmic binding protein-like II"/>
    <property type="match status" value="1"/>
</dbReference>
<dbReference type="RefSeq" id="WP_093689872.1">
    <property type="nucleotide sequence ID" value="NZ_FNBU01000011.1"/>
</dbReference>
<name>A0A1G7L8M3_9FIRM</name>
<evidence type="ECO:0000256" key="1">
    <source>
        <dbReference type="ARBA" id="ARBA00006987"/>
    </source>
</evidence>
<dbReference type="PANTHER" id="PTHR42928">
    <property type="entry name" value="TRICARBOXYLATE-BINDING PROTEIN"/>
    <property type="match status" value="1"/>
</dbReference>
<dbReference type="PANTHER" id="PTHR42928:SF3">
    <property type="entry name" value="UPF0065 PROTEIN YFLP"/>
    <property type="match status" value="1"/>
</dbReference>
<dbReference type="CDD" id="cd07012">
    <property type="entry name" value="PBP2_Bug_TTT"/>
    <property type="match status" value="1"/>
</dbReference>
<dbReference type="PIRSF" id="PIRSF017082">
    <property type="entry name" value="YflP"/>
    <property type="match status" value="1"/>
</dbReference>
<dbReference type="AlphaFoldDB" id="A0A1G7L8M3"/>
<dbReference type="EMBL" id="FNBU01000011">
    <property type="protein sequence ID" value="SDF45828.1"/>
    <property type="molecule type" value="Genomic_DNA"/>
</dbReference>
<sequence length="336" mass="36163">MRIRMTSLVALLLVLVMVVAGCGSSKESAKQQPKYPNGPITIIAPAGPGSGWDLTARSVAQVLTEKKIVPVAMPVENRAGGGGVVASSHIIENKKGDAHTLVVYSPPLLLTNLNGQTKNSYKDLTPIARLFSDYEFFGVKKDSKYKSLKEVLEALKADPKSVKVGGASAPGSMDHLAFMMAASKAGVNIKEVPYISFQGGGELIAALLGGSIDVISTSVGDVLGQVEAGNIRGLAVTSPERLKDPRVANIPTLKEQGIDATFEVWRGIFGPPNMPEHAKKYMVEAIEKMSKTEEWANTCKKYSWVPTYAPADEFTKFLDEQNKMLGDLLRSMNLIK</sequence>
<dbReference type="SUPFAM" id="SSF53850">
    <property type="entry name" value="Periplasmic binding protein-like II"/>
    <property type="match status" value="1"/>
</dbReference>
<protein>
    <submittedName>
        <fullName evidence="2">Putative tricarboxylic transport membrane protein</fullName>
    </submittedName>
</protein>
<dbReference type="OrthoDB" id="8880247at2"/>
<dbReference type="STRING" id="1123285.SAMN05660235_01668"/>
<dbReference type="InterPro" id="IPR005064">
    <property type="entry name" value="BUG"/>
</dbReference>
<dbReference type="Proteomes" id="UP000243333">
    <property type="component" value="Unassembled WGS sequence"/>
</dbReference>